<name>A0A7S0UI00_9STRA</name>
<dbReference type="InterPro" id="IPR029063">
    <property type="entry name" value="SAM-dependent_MTases_sf"/>
</dbReference>
<reference evidence="1" key="1">
    <citation type="submission" date="2021-01" db="EMBL/GenBank/DDBJ databases">
        <authorList>
            <person name="Corre E."/>
            <person name="Pelletier E."/>
            <person name="Niang G."/>
            <person name="Scheremetjew M."/>
            <person name="Finn R."/>
            <person name="Kale V."/>
            <person name="Holt S."/>
            <person name="Cochrane G."/>
            <person name="Meng A."/>
            <person name="Brown T."/>
            <person name="Cohen L."/>
        </authorList>
    </citation>
    <scope>NUCLEOTIDE SEQUENCE</scope>
    <source>
        <strain evidence="1">UNC1205</strain>
    </source>
</reference>
<gene>
    <name evidence="1" type="ORF">PDEL1432_LOCUS3315</name>
</gene>
<proteinExistence type="predicted"/>
<dbReference type="PANTHER" id="PTHR14614">
    <property type="entry name" value="HEPATOCELLULAR CARCINOMA-ASSOCIATED ANTIGEN"/>
    <property type="match status" value="1"/>
</dbReference>
<dbReference type="AlphaFoldDB" id="A0A7S0UI00"/>
<dbReference type="EMBL" id="HBFL01004617">
    <property type="protein sequence ID" value="CAD8763275.1"/>
    <property type="molecule type" value="Transcribed_RNA"/>
</dbReference>
<dbReference type="Pfam" id="PF10294">
    <property type="entry name" value="Methyltransf_16"/>
    <property type="match status" value="1"/>
</dbReference>
<protein>
    <recommendedName>
        <fullName evidence="2">Calmodulin-lysine N-methyltransferase</fullName>
    </recommendedName>
</protein>
<dbReference type="Gene3D" id="3.40.50.150">
    <property type="entry name" value="Vaccinia Virus protein VP39"/>
    <property type="match status" value="1"/>
</dbReference>
<organism evidence="1">
    <name type="scientific">Pseudo-nitzschia delicatissima</name>
    <dbReference type="NCBI Taxonomy" id="44447"/>
    <lineage>
        <taxon>Eukaryota</taxon>
        <taxon>Sar</taxon>
        <taxon>Stramenopiles</taxon>
        <taxon>Ochrophyta</taxon>
        <taxon>Bacillariophyta</taxon>
        <taxon>Bacillariophyceae</taxon>
        <taxon>Bacillariophycidae</taxon>
        <taxon>Bacillariales</taxon>
        <taxon>Bacillariaceae</taxon>
        <taxon>Pseudo-nitzschia</taxon>
    </lineage>
</organism>
<evidence type="ECO:0008006" key="2">
    <source>
        <dbReference type="Google" id="ProtNLM"/>
    </source>
</evidence>
<evidence type="ECO:0000313" key="1">
    <source>
        <dbReference type="EMBL" id="CAD8763275.1"/>
    </source>
</evidence>
<dbReference type="InterPro" id="IPR019410">
    <property type="entry name" value="Methyltransf_16"/>
</dbReference>
<accession>A0A7S0UI00</accession>
<dbReference type="SUPFAM" id="SSF53335">
    <property type="entry name" value="S-adenosyl-L-methionine-dependent methyltransferases"/>
    <property type="match status" value="1"/>
</dbReference>
<sequence>MGIHGMNLHSNPKRIFPLNDASPPITLLLQEISHEVEQNGAGTGSRTWESSIAMSAYFASKPDLLMGNVIEIGSGVGLGGILSFLFRSMSSSTAPFHSMTLSDCKLQVLNHCNENVRSFIKSYPSFSSISVAELDWYDILKKIAGASKHSEHYDTVIACDCAYDYTDIEALVGTLKGLLKKKTTSKAHIFGPSSRGGLHKLISQLREETCFSIEMEHIEMVRYRLDPPREKDSLRSLDDLRRAILPIDDNSNGKFHSKFDSEFLHVTCSLRLDSDAAIRKEAPLRDID</sequence>